<sequence length="254" mass="27838">MNDQGAGLVSTDTVAYVHRNGDSQHVSFANVTVLNSTHVSFSWKWQNENNCGKSHAVQLSCSSPDHMTQFVTISAEFSDWILGGLEANTKYECVLKPMNSEGNYGAASTVLEVITKQKPPSQAPVISKLSLKTTESNDVGYITVIEWTAIEFPYTNLTDDIVGYKIFVYVSETASEAVELTMPISRLTNPDRPSARLDGLRLMYMYTIQVAGYNSGGLGPLSASRTIRLGTQSSLDNSSKITFDLCLQWISLIS</sequence>
<dbReference type="CDD" id="cd00063">
    <property type="entry name" value="FN3"/>
    <property type="match status" value="1"/>
</dbReference>
<dbReference type="AlphaFoldDB" id="A0AAD5MPW2"/>
<dbReference type="PROSITE" id="PS50853">
    <property type="entry name" value="FN3"/>
    <property type="match status" value="2"/>
</dbReference>
<organism evidence="2 3">
    <name type="scientific">Parelaphostrongylus tenuis</name>
    <name type="common">Meningeal worm</name>
    <dbReference type="NCBI Taxonomy" id="148309"/>
    <lineage>
        <taxon>Eukaryota</taxon>
        <taxon>Metazoa</taxon>
        <taxon>Ecdysozoa</taxon>
        <taxon>Nematoda</taxon>
        <taxon>Chromadorea</taxon>
        <taxon>Rhabditida</taxon>
        <taxon>Rhabditina</taxon>
        <taxon>Rhabditomorpha</taxon>
        <taxon>Strongyloidea</taxon>
        <taxon>Metastrongylidae</taxon>
        <taxon>Parelaphostrongylus</taxon>
    </lineage>
</organism>
<dbReference type="InterPro" id="IPR003961">
    <property type="entry name" value="FN3_dom"/>
</dbReference>
<comment type="caution">
    <text evidence="2">The sequence shown here is derived from an EMBL/GenBank/DDBJ whole genome shotgun (WGS) entry which is preliminary data.</text>
</comment>
<keyword evidence="3" id="KW-1185">Reference proteome</keyword>
<feature type="domain" description="Fibronectin type-III" evidence="1">
    <location>
        <begin position="125"/>
        <end position="234"/>
    </location>
</feature>
<reference evidence="2" key="1">
    <citation type="submission" date="2021-06" db="EMBL/GenBank/DDBJ databases">
        <title>Parelaphostrongylus tenuis whole genome reference sequence.</title>
        <authorList>
            <person name="Garwood T.J."/>
            <person name="Larsen P.A."/>
            <person name="Fountain-Jones N.M."/>
            <person name="Garbe J.R."/>
            <person name="Macchietto M.G."/>
            <person name="Kania S.A."/>
            <person name="Gerhold R.W."/>
            <person name="Richards J.E."/>
            <person name="Wolf T.M."/>
        </authorList>
    </citation>
    <scope>NUCLEOTIDE SEQUENCE</scope>
    <source>
        <strain evidence="2">MNPRO001-30</strain>
        <tissue evidence="2">Meninges</tissue>
    </source>
</reference>
<dbReference type="Gene3D" id="2.60.40.10">
    <property type="entry name" value="Immunoglobulins"/>
    <property type="match status" value="2"/>
</dbReference>
<dbReference type="InterPro" id="IPR036116">
    <property type="entry name" value="FN3_sf"/>
</dbReference>
<name>A0AAD5MPW2_PARTN</name>
<gene>
    <name evidence="2" type="primary">RIG-6_1</name>
    <name evidence="2" type="ORF">KIN20_003407</name>
</gene>
<proteinExistence type="predicted"/>
<evidence type="ECO:0000259" key="1">
    <source>
        <dbReference type="PROSITE" id="PS50853"/>
    </source>
</evidence>
<feature type="domain" description="Fibronectin type-III" evidence="1">
    <location>
        <begin position="25"/>
        <end position="118"/>
    </location>
</feature>
<evidence type="ECO:0000313" key="3">
    <source>
        <dbReference type="Proteomes" id="UP001196413"/>
    </source>
</evidence>
<dbReference type="SUPFAM" id="SSF49265">
    <property type="entry name" value="Fibronectin type III"/>
    <property type="match status" value="1"/>
</dbReference>
<dbReference type="EMBL" id="JAHQIW010000446">
    <property type="protein sequence ID" value="KAJ1348164.1"/>
    <property type="molecule type" value="Genomic_DNA"/>
</dbReference>
<protein>
    <submittedName>
        <fullName evidence="2">IG</fullName>
    </submittedName>
</protein>
<evidence type="ECO:0000313" key="2">
    <source>
        <dbReference type="EMBL" id="KAJ1348164.1"/>
    </source>
</evidence>
<accession>A0AAD5MPW2</accession>
<dbReference type="Proteomes" id="UP001196413">
    <property type="component" value="Unassembled WGS sequence"/>
</dbReference>
<dbReference type="InterPro" id="IPR013783">
    <property type="entry name" value="Ig-like_fold"/>
</dbReference>